<evidence type="ECO:0000313" key="2">
    <source>
        <dbReference type="Proteomes" id="UP000184330"/>
    </source>
</evidence>
<name>A0A1L7XDX2_9HELO</name>
<reference evidence="1 2" key="1">
    <citation type="submission" date="2016-03" db="EMBL/GenBank/DDBJ databases">
        <authorList>
            <person name="Ploux O."/>
        </authorList>
    </citation>
    <scope>NUCLEOTIDE SEQUENCE [LARGE SCALE GENOMIC DNA]</scope>
    <source>
        <strain evidence="1 2">UAMH 11012</strain>
    </source>
</reference>
<evidence type="ECO:0000313" key="1">
    <source>
        <dbReference type="EMBL" id="CZR63186.1"/>
    </source>
</evidence>
<protein>
    <submittedName>
        <fullName evidence="1">Uncharacterized protein</fullName>
    </submittedName>
</protein>
<keyword evidence="2" id="KW-1185">Reference proteome</keyword>
<dbReference type="EMBL" id="FJOG01000023">
    <property type="protein sequence ID" value="CZR63186.1"/>
    <property type="molecule type" value="Genomic_DNA"/>
</dbReference>
<sequence length="188" mass="21654">MSLYNSLTSLDSARKRNSDVERVFRCLDNRSIIHYLVICINLLFFLEKAGFPEQTAKEKYYYQPTMSNFINTTPSTMSKEYPAPSQSTTAKESPSKVAKFRTAQKPKVEERYWPLPRQQSRFYPLTVRPSTPVSLSPVIAAAAAETDPEHLALEDDAEKNVAEFQKALNLIPKIWLWRVMQTKTWQNS</sequence>
<organism evidence="1 2">
    <name type="scientific">Phialocephala subalpina</name>
    <dbReference type="NCBI Taxonomy" id="576137"/>
    <lineage>
        <taxon>Eukaryota</taxon>
        <taxon>Fungi</taxon>
        <taxon>Dikarya</taxon>
        <taxon>Ascomycota</taxon>
        <taxon>Pezizomycotina</taxon>
        <taxon>Leotiomycetes</taxon>
        <taxon>Helotiales</taxon>
        <taxon>Mollisiaceae</taxon>
        <taxon>Phialocephala</taxon>
        <taxon>Phialocephala fortinii species complex</taxon>
    </lineage>
</organism>
<proteinExistence type="predicted"/>
<dbReference type="AlphaFoldDB" id="A0A1L7XDX2"/>
<dbReference type="Proteomes" id="UP000184330">
    <property type="component" value="Unassembled WGS sequence"/>
</dbReference>
<accession>A0A1L7XDX2</accession>
<gene>
    <name evidence="1" type="ORF">PAC_20207</name>
</gene>